<reference evidence="7 8" key="1">
    <citation type="submission" date="2014-02" db="EMBL/GenBank/DDBJ databases">
        <title>Genome sequence of Brachybacterium phenoliresistens strain W13A50.</title>
        <authorList>
            <person name="Wang X."/>
        </authorList>
    </citation>
    <scope>NUCLEOTIDE SEQUENCE [LARGE SCALE GENOMIC DNA]</scope>
    <source>
        <strain evidence="7 8">W13A50</strain>
    </source>
</reference>
<protein>
    <recommendedName>
        <fullName evidence="6">Ribosomal RNA small subunit methyltransferase G</fullName>
        <ecNumber evidence="6">2.1.1.-</ecNumber>
    </recommendedName>
    <alternativeName>
        <fullName evidence="6">16S rRNA 7-methylguanosine methyltransferase</fullName>
        <shortName evidence="6">16S rRNA m7G methyltransferase</shortName>
    </alternativeName>
</protein>
<gene>
    <name evidence="6" type="primary">rsmG</name>
    <name evidence="7" type="ORF">BF93_05035</name>
</gene>
<dbReference type="HAMAP" id="MF_00074">
    <property type="entry name" value="16SrRNA_methyltr_G"/>
    <property type="match status" value="1"/>
</dbReference>
<keyword evidence="2 6" id="KW-0698">rRNA processing</keyword>
<feature type="binding site" evidence="6">
    <location>
        <begin position="117"/>
        <end position="118"/>
    </location>
    <ligand>
        <name>S-adenosyl-L-methionine</name>
        <dbReference type="ChEBI" id="CHEBI:59789"/>
    </ligand>
</feature>
<dbReference type="SUPFAM" id="SSF53335">
    <property type="entry name" value="S-adenosyl-L-methionine-dependent methyltransferases"/>
    <property type="match status" value="1"/>
</dbReference>
<keyword evidence="3 6" id="KW-0489">Methyltransferase</keyword>
<dbReference type="EC" id="2.1.1.-" evidence="6"/>
<dbReference type="STRING" id="396014.BF93_05035"/>
<dbReference type="NCBIfam" id="TIGR00138">
    <property type="entry name" value="rsmG_gidB"/>
    <property type="match status" value="1"/>
</dbReference>
<evidence type="ECO:0000256" key="1">
    <source>
        <dbReference type="ARBA" id="ARBA00022490"/>
    </source>
</evidence>
<dbReference type="eggNOG" id="COG0357">
    <property type="taxonomic scope" value="Bacteria"/>
</dbReference>
<dbReference type="AlphaFoldDB" id="Z9JQX8"/>
<comment type="caution">
    <text evidence="7">The sequence shown here is derived from an EMBL/GenBank/DDBJ whole genome shotgun (WGS) entry which is preliminary data.</text>
</comment>
<proteinExistence type="inferred from homology"/>
<evidence type="ECO:0000256" key="3">
    <source>
        <dbReference type="ARBA" id="ARBA00022603"/>
    </source>
</evidence>
<evidence type="ECO:0000256" key="5">
    <source>
        <dbReference type="ARBA" id="ARBA00022691"/>
    </source>
</evidence>
<dbReference type="PANTHER" id="PTHR31760:SF0">
    <property type="entry name" value="S-ADENOSYL-L-METHIONINE-DEPENDENT METHYLTRANSFERASES SUPERFAMILY PROTEIN"/>
    <property type="match status" value="1"/>
</dbReference>
<accession>Z9JQX8</accession>
<feature type="binding site" evidence="6">
    <location>
        <position position="132"/>
    </location>
    <ligand>
        <name>S-adenosyl-L-methionine</name>
        <dbReference type="ChEBI" id="CHEBI:59789"/>
    </ligand>
</feature>
<dbReference type="Pfam" id="PF02527">
    <property type="entry name" value="GidB"/>
    <property type="match status" value="1"/>
</dbReference>
<keyword evidence="1 6" id="KW-0963">Cytoplasm</keyword>
<evidence type="ECO:0000256" key="6">
    <source>
        <dbReference type="HAMAP-Rule" id="MF_00074"/>
    </source>
</evidence>
<feature type="binding site" evidence="6">
    <location>
        <position position="72"/>
    </location>
    <ligand>
        <name>S-adenosyl-L-methionine</name>
        <dbReference type="ChEBI" id="CHEBI:59789"/>
    </ligand>
</feature>
<name>Z9JQX8_9MICO</name>
<evidence type="ECO:0000313" key="7">
    <source>
        <dbReference type="EMBL" id="EWS80206.1"/>
    </source>
</evidence>
<evidence type="ECO:0000256" key="2">
    <source>
        <dbReference type="ARBA" id="ARBA00022552"/>
    </source>
</evidence>
<keyword evidence="4 6" id="KW-0808">Transferase</keyword>
<organism evidence="7 8">
    <name type="scientific">Brachybacterium phenoliresistens</name>
    <dbReference type="NCBI Taxonomy" id="396014"/>
    <lineage>
        <taxon>Bacteria</taxon>
        <taxon>Bacillati</taxon>
        <taxon>Actinomycetota</taxon>
        <taxon>Actinomycetes</taxon>
        <taxon>Micrococcales</taxon>
        <taxon>Dermabacteraceae</taxon>
        <taxon>Brachybacterium</taxon>
    </lineage>
</organism>
<feature type="binding site" evidence="6">
    <location>
        <position position="67"/>
    </location>
    <ligand>
        <name>S-adenosyl-L-methionine</name>
        <dbReference type="ChEBI" id="CHEBI:59789"/>
    </ligand>
</feature>
<comment type="subcellular location">
    <subcellularLocation>
        <location evidence="6">Cytoplasm</location>
    </subcellularLocation>
</comment>
<comment type="similarity">
    <text evidence="6">Belongs to the methyltransferase superfamily. RNA methyltransferase RsmG family.</text>
</comment>
<dbReference type="Gene3D" id="3.40.50.150">
    <property type="entry name" value="Vaccinia Virus protein VP39"/>
    <property type="match status" value="1"/>
</dbReference>
<dbReference type="GO" id="GO:0070043">
    <property type="term" value="F:rRNA (guanine-N7-)-methyltransferase activity"/>
    <property type="evidence" value="ECO:0007669"/>
    <property type="project" value="UniProtKB-UniRule"/>
</dbReference>
<evidence type="ECO:0000313" key="8">
    <source>
        <dbReference type="Proteomes" id="UP000023067"/>
    </source>
</evidence>
<sequence>MRPLAERLFGERLPLAERYTGMLAVAGPERGLIGPREVDRLWERHVLNCALLVEAIGPDARTLADVGSGAGLPGVVVAIARPDLQVTLIETMQRRATWLEEVEAELGLGMEVLRARAEDLHGRRTFDVVTARAVAALDKLAKWTLPLVAEGGELAVMKGSSAAEEIDAATKTLRRLGGVDPRVEIHGGSEVEVPTTVVRVQRRAAGSRKGDARG</sequence>
<comment type="function">
    <text evidence="6">Specifically methylates the N7 position of a guanine in 16S rRNA.</text>
</comment>
<keyword evidence="5 6" id="KW-0949">S-adenosyl-L-methionine</keyword>
<dbReference type="HOGENOM" id="CLU_065341_5_0_11"/>
<dbReference type="GO" id="GO:0005829">
    <property type="term" value="C:cytosol"/>
    <property type="evidence" value="ECO:0007669"/>
    <property type="project" value="TreeGrafter"/>
</dbReference>
<dbReference type="PATRIC" id="fig|396014.3.peg.3038"/>
<comment type="caution">
    <text evidence="6">Lacks conserved residue(s) required for the propagation of feature annotation.</text>
</comment>
<dbReference type="EMBL" id="JDYK01000018">
    <property type="protein sequence ID" value="EWS80206.1"/>
    <property type="molecule type" value="Genomic_DNA"/>
</dbReference>
<dbReference type="InterPro" id="IPR029063">
    <property type="entry name" value="SAM-dependent_MTases_sf"/>
</dbReference>
<dbReference type="Proteomes" id="UP000023067">
    <property type="component" value="Unassembled WGS sequence"/>
</dbReference>
<evidence type="ECO:0000256" key="4">
    <source>
        <dbReference type="ARBA" id="ARBA00022679"/>
    </source>
</evidence>
<keyword evidence="8" id="KW-1185">Reference proteome</keyword>
<dbReference type="InterPro" id="IPR003682">
    <property type="entry name" value="rRNA_ssu_MeTfrase_G"/>
</dbReference>
<dbReference type="PANTHER" id="PTHR31760">
    <property type="entry name" value="S-ADENOSYL-L-METHIONINE-DEPENDENT METHYLTRANSFERASES SUPERFAMILY PROTEIN"/>
    <property type="match status" value="1"/>
</dbReference>